<name>A0A0G4ICK5_9ALVE</name>
<gene>
    <name evidence="1" type="ORF">Cvel_13151</name>
</gene>
<accession>A0A0G4ICK5</accession>
<reference evidence="1" key="1">
    <citation type="submission" date="2014-11" db="EMBL/GenBank/DDBJ databases">
        <authorList>
            <person name="Otto D Thomas"/>
            <person name="Naeem Raeece"/>
        </authorList>
    </citation>
    <scope>NUCLEOTIDE SEQUENCE</scope>
</reference>
<dbReference type="EMBL" id="CDMZ01005828">
    <property type="protein sequence ID" value="CEM54906.1"/>
    <property type="molecule type" value="Genomic_DNA"/>
</dbReference>
<organism evidence="1">
    <name type="scientific">Chromera velia CCMP2878</name>
    <dbReference type="NCBI Taxonomy" id="1169474"/>
    <lineage>
        <taxon>Eukaryota</taxon>
        <taxon>Sar</taxon>
        <taxon>Alveolata</taxon>
        <taxon>Colpodellida</taxon>
        <taxon>Chromeraceae</taxon>
        <taxon>Chromera</taxon>
    </lineage>
</organism>
<dbReference type="VEuPathDB" id="CryptoDB:Cvel_13151"/>
<proteinExistence type="predicted"/>
<protein>
    <submittedName>
        <fullName evidence="1">Uncharacterized protein</fullName>
    </submittedName>
</protein>
<sequence length="625" mass="68772">MTFVQGVTRVGPGGDGTVRSSRTKTVALFLPHSHPGIPRRSEQDFKARVCASPFPDTFEFAIRQKGPREFFLCVTRTDAPHGWGQDLHVYWTIGDASQAVSTPFAGLEGIAVIGPSSTNDKVSLHRLRNDQPDLPPNLTVSVLAVSSNFPDDFSFNVHAPSTRVLRIHAKRLDATHGWGQHLRVFWRVELGATNSSAPAFPATRYSDILAECCVVRSESMRQSRLAPSKADLAERAPPDIRTVVQAWQDVLCPRAVDSTSGFWGSLGGLFGGPGVGLNDQERRHVASVIEEFHKRFPQRQQALVRGALWGLVQSEKHEGHSLSLYLGLLEGGVRECAARREWVLHAVVASLAGGRVEGAPGEFEEALQSIETARTLVQRVFEEIVEEQKDTAFVSCFLEPSKLFFRMTHDRIMEGDVDVHGANIFLRAVEVSIDVRHSRQGIEENTIKGVAACLSAFGEEVIADFVSPSHLGKAWETVRRGRPLPPIRAPIRMCRNTLWSGMGCGSTSADVCAMLTAPAYGSVAADLRQHWAAWVRLYLSAFGADRLLPLALNRMMGNGNRGMDLTPVLQYLFVEMMKNEGEGGGEGGSEAIEDVRFWLWDEAHGYSLSLSRAQQLFSFAGCCRE</sequence>
<dbReference type="AlphaFoldDB" id="A0A0G4ICK5"/>
<evidence type="ECO:0000313" key="1">
    <source>
        <dbReference type="EMBL" id="CEM54906.1"/>
    </source>
</evidence>